<protein>
    <submittedName>
        <fullName evidence="1">Uncharacterized protein</fullName>
    </submittedName>
</protein>
<evidence type="ECO:0000313" key="2">
    <source>
        <dbReference type="Proteomes" id="UP000316621"/>
    </source>
</evidence>
<proteinExistence type="predicted"/>
<dbReference type="Gramene" id="RZC78442">
    <property type="protein sequence ID" value="RZC78442"/>
    <property type="gene ID" value="C5167_002653"/>
</dbReference>
<gene>
    <name evidence="1" type="ORF">C5167_002653</name>
</gene>
<dbReference type="AlphaFoldDB" id="A0A4Y7L1B0"/>
<organism evidence="1 2">
    <name type="scientific">Papaver somniferum</name>
    <name type="common">Opium poppy</name>
    <dbReference type="NCBI Taxonomy" id="3469"/>
    <lineage>
        <taxon>Eukaryota</taxon>
        <taxon>Viridiplantae</taxon>
        <taxon>Streptophyta</taxon>
        <taxon>Embryophyta</taxon>
        <taxon>Tracheophyta</taxon>
        <taxon>Spermatophyta</taxon>
        <taxon>Magnoliopsida</taxon>
        <taxon>Ranunculales</taxon>
        <taxon>Papaveraceae</taxon>
        <taxon>Papaveroideae</taxon>
        <taxon>Papaver</taxon>
    </lineage>
</organism>
<dbReference type="Proteomes" id="UP000316621">
    <property type="component" value="Chromosome 9"/>
</dbReference>
<evidence type="ECO:0000313" key="1">
    <source>
        <dbReference type="EMBL" id="RZC78442.1"/>
    </source>
</evidence>
<accession>A0A4Y7L1B0</accession>
<sequence length="83" mass="8783">MSAPLRTMVPQIRCLGAKFISVRNFSAEGEGVKEVSENVYKKAGANIAKMAAGGVVGVTLATWLQYKAHGKATSRILGFTIGK</sequence>
<reference evidence="1 2" key="1">
    <citation type="journal article" date="2018" name="Science">
        <title>The opium poppy genome and morphinan production.</title>
        <authorList>
            <person name="Guo L."/>
            <person name="Winzer T."/>
            <person name="Yang X."/>
            <person name="Li Y."/>
            <person name="Ning Z."/>
            <person name="He Z."/>
            <person name="Teodor R."/>
            <person name="Lu Y."/>
            <person name="Bowser T.A."/>
            <person name="Graham I.A."/>
            <person name="Ye K."/>
        </authorList>
    </citation>
    <scope>NUCLEOTIDE SEQUENCE [LARGE SCALE GENOMIC DNA]</scope>
    <source>
        <strain evidence="2">cv. HN1</strain>
        <tissue evidence="1">Leaves</tissue>
    </source>
</reference>
<keyword evidence="2" id="KW-1185">Reference proteome</keyword>
<dbReference type="EMBL" id="CM010723">
    <property type="protein sequence ID" value="RZC78442.1"/>
    <property type="molecule type" value="Genomic_DNA"/>
</dbReference>
<name>A0A4Y7L1B0_PAPSO</name>